<evidence type="ECO:0000256" key="2">
    <source>
        <dbReference type="SAM" id="MobiDB-lite"/>
    </source>
</evidence>
<feature type="compositionally biased region" description="Acidic residues" evidence="2">
    <location>
        <begin position="571"/>
        <end position="593"/>
    </location>
</feature>
<dbReference type="Gene3D" id="1.10.238.10">
    <property type="entry name" value="EF-hand"/>
    <property type="match status" value="1"/>
</dbReference>
<evidence type="ECO:0000313" key="6">
    <source>
        <dbReference type="Proteomes" id="UP001162131"/>
    </source>
</evidence>
<dbReference type="GO" id="GO:0031267">
    <property type="term" value="F:small GTPase binding"/>
    <property type="evidence" value="ECO:0007669"/>
    <property type="project" value="TreeGrafter"/>
</dbReference>
<accession>A0AAU9KBC9</accession>
<evidence type="ECO:0000259" key="3">
    <source>
        <dbReference type="PROSITE" id="PS50086"/>
    </source>
</evidence>
<dbReference type="SMART" id="SM00054">
    <property type="entry name" value="EFh"/>
    <property type="match status" value="2"/>
</dbReference>
<dbReference type="InterPro" id="IPR050302">
    <property type="entry name" value="Rab_GAP_TBC_domain"/>
</dbReference>
<dbReference type="CDD" id="cd00051">
    <property type="entry name" value="EFh"/>
    <property type="match status" value="1"/>
</dbReference>
<dbReference type="SUPFAM" id="SSF47473">
    <property type="entry name" value="EF-hand"/>
    <property type="match status" value="1"/>
</dbReference>
<keyword evidence="1" id="KW-0106">Calcium</keyword>
<evidence type="ECO:0000259" key="4">
    <source>
        <dbReference type="PROSITE" id="PS50222"/>
    </source>
</evidence>
<protein>
    <submittedName>
        <fullName evidence="5">Uncharacterized protein</fullName>
    </submittedName>
</protein>
<dbReference type="Pfam" id="PF00566">
    <property type="entry name" value="RabGAP-TBC"/>
    <property type="match status" value="1"/>
</dbReference>
<dbReference type="PANTHER" id="PTHR47219:SF20">
    <property type="entry name" value="TBC1 DOMAIN FAMILY MEMBER 2B"/>
    <property type="match status" value="1"/>
</dbReference>
<feature type="domain" description="Rab-GAP TBC" evidence="3">
    <location>
        <begin position="38"/>
        <end position="245"/>
    </location>
</feature>
<reference evidence="5" key="1">
    <citation type="submission" date="2021-09" db="EMBL/GenBank/DDBJ databases">
        <authorList>
            <consortium name="AG Swart"/>
            <person name="Singh M."/>
            <person name="Singh A."/>
            <person name="Seah K."/>
            <person name="Emmerich C."/>
        </authorList>
    </citation>
    <scope>NUCLEOTIDE SEQUENCE</scope>
    <source>
        <strain evidence="5">ATCC30299</strain>
    </source>
</reference>
<name>A0AAU9KBC9_9CILI</name>
<sequence>MAQKTKNAALKSWDEFLKLQDDYETKMEKLRESQLGLISPQSQRPLAWVHMINPEFAGETIDYFQSAKSQELNDLPNGNKAFDDSQNVWTGPLASLKTPDREEKISRIINIFINKRPDIGYAYGMKNIAAVLVVIFTVESDAFVIFAHIIENVFPEGYFQNTNRKLAKHKELRIFELMAEKMRPKLLVSLKAVFKPSGRNVKEQDITPFILTMKRLGDVWFSTLFSTILFQSDLLRIWDNMFIYGFSFLQKFGLVLLSKHEGTLKNHIKRETKSLGIGATVDSLIIAGNAGKNKLNANPIKLPIEKLLKKAHTKPRYKELKSSLYNENAQRIESDHLERLHKLRECKRFLRGKGQTFAYNEALDAFRVLNSIQRDGKVSRTDFILSNDKFKWTTETAVSVFSTFDQNGEDKISLNHLKGGLAVLAEIILEQKLELLFFAFDRDHSGMLDPGEIINLMSAVEIILDEKSNTFYRVSTPLYSRMDRNQDGRVVLSEFIKCVKDDSACAPILDFIAAIESELDINVKALGLIENGEDGSYSDIHSPMRRSQDGSSISDISYDREDGEYPRNMYEEYDVENNDSGNENESEHGEEEVDIRKYSSKKAAHFGYGTRGGDEDVDLKKYSSRKAVEDVDAKKYSSRKAVNQNHRNSETSHTLESEEEYKIKIHPQAKTRHSLTQKPINIEIPPSEETEKEQKRGTCNRLCTRETCLIF</sequence>
<evidence type="ECO:0000313" key="5">
    <source>
        <dbReference type="EMBL" id="CAG9334185.1"/>
    </source>
</evidence>
<dbReference type="PROSITE" id="PS00018">
    <property type="entry name" value="EF_HAND_1"/>
    <property type="match status" value="1"/>
</dbReference>
<organism evidence="5 6">
    <name type="scientific">Blepharisma stoltei</name>
    <dbReference type="NCBI Taxonomy" id="1481888"/>
    <lineage>
        <taxon>Eukaryota</taxon>
        <taxon>Sar</taxon>
        <taxon>Alveolata</taxon>
        <taxon>Ciliophora</taxon>
        <taxon>Postciliodesmatophora</taxon>
        <taxon>Heterotrichea</taxon>
        <taxon>Heterotrichida</taxon>
        <taxon>Blepharismidae</taxon>
        <taxon>Blepharisma</taxon>
    </lineage>
</organism>
<feature type="region of interest" description="Disordered" evidence="2">
    <location>
        <begin position="536"/>
        <end position="598"/>
    </location>
</feature>
<dbReference type="InterPro" id="IPR002048">
    <property type="entry name" value="EF_hand_dom"/>
</dbReference>
<dbReference type="InterPro" id="IPR011992">
    <property type="entry name" value="EF-hand-dom_pair"/>
</dbReference>
<comment type="caution">
    <text evidence="5">The sequence shown here is derived from an EMBL/GenBank/DDBJ whole genome shotgun (WGS) entry which is preliminary data.</text>
</comment>
<dbReference type="PROSITE" id="PS50086">
    <property type="entry name" value="TBC_RABGAP"/>
    <property type="match status" value="1"/>
</dbReference>
<dbReference type="SMART" id="SM00164">
    <property type="entry name" value="TBC"/>
    <property type="match status" value="1"/>
</dbReference>
<dbReference type="EMBL" id="CAJZBQ010000058">
    <property type="protein sequence ID" value="CAG9334185.1"/>
    <property type="molecule type" value="Genomic_DNA"/>
</dbReference>
<dbReference type="Gene3D" id="1.10.472.80">
    <property type="entry name" value="Ypt/Rab-GAP domain of gyp1p, domain 3"/>
    <property type="match status" value="1"/>
</dbReference>
<keyword evidence="6" id="KW-1185">Reference proteome</keyword>
<gene>
    <name evidence="5" type="ORF">BSTOLATCC_MIC60805</name>
</gene>
<dbReference type="PROSITE" id="PS50222">
    <property type="entry name" value="EF_HAND_2"/>
    <property type="match status" value="1"/>
</dbReference>
<dbReference type="GO" id="GO:0005509">
    <property type="term" value="F:calcium ion binding"/>
    <property type="evidence" value="ECO:0007669"/>
    <property type="project" value="InterPro"/>
</dbReference>
<dbReference type="InterPro" id="IPR035969">
    <property type="entry name" value="Rab-GAP_TBC_sf"/>
</dbReference>
<dbReference type="AlphaFoldDB" id="A0AAU9KBC9"/>
<dbReference type="InterPro" id="IPR000195">
    <property type="entry name" value="Rab-GAP-TBC_dom"/>
</dbReference>
<dbReference type="Proteomes" id="UP001162131">
    <property type="component" value="Unassembled WGS sequence"/>
</dbReference>
<feature type="domain" description="EF-hand" evidence="4">
    <location>
        <begin position="428"/>
        <end position="463"/>
    </location>
</feature>
<proteinExistence type="predicted"/>
<evidence type="ECO:0000256" key="1">
    <source>
        <dbReference type="ARBA" id="ARBA00022837"/>
    </source>
</evidence>
<dbReference type="PANTHER" id="PTHR47219">
    <property type="entry name" value="RAB GTPASE-ACTIVATING PROTEIN 1-LIKE"/>
    <property type="match status" value="1"/>
</dbReference>
<dbReference type="SUPFAM" id="SSF47923">
    <property type="entry name" value="Ypt/Rab-GAP domain of gyp1p"/>
    <property type="match status" value="2"/>
</dbReference>
<dbReference type="InterPro" id="IPR018247">
    <property type="entry name" value="EF_Hand_1_Ca_BS"/>
</dbReference>
<feature type="compositionally biased region" description="Basic and acidic residues" evidence="2">
    <location>
        <begin position="647"/>
        <end position="658"/>
    </location>
</feature>
<dbReference type="Gene3D" id="1.10.8.270">
    <property type="entry name" value="putative rabgap domain of human tbc1 domain family member 14 like domains"/>
    <property type="match status" value="1"/>
</dbReference>
<feature type="region of interest" description="Disordered" evidence="2">
    <location>
        <begin position="637"/>
        <end position="658"/>
    </location>
</feature>
<dbReference type="GO" id="GO:0005096">
    <property type="term" value="F:GTPase activator activity"/>
    <property type="evidence" value="ECO:0007669"/>
    <property type="project" value="TreeGrafter"/>
</dbReference>